<dbReference type="InterPro" id="IPR002164">
    <property type="entry name" value="NAP_family"/>
</dbReference>
<dbReference type="SUPFAM" id="SSF143113">
    <property type="entry name" value="NAP-like"/>
    <property type="match status" value="1"/>
</dbReference>
<sequence>MSAKGVKRASPGAEEEKNPLGDVDLSDEDAVKLQELQRSYRRVELAIERSAAEKMQPVYEKRRPVVKAIAKFWPVALMNHEMFAIHCQHNLDQVALAYLEDLWVVRHPKEFRAFTLEFHFKENPFFTNTLLKKEYKYVQPAGAQDGEADENSVTDAMFDFSWERDVEPQVDWKDDAHNLTKLYPRVADAADEDDLSDSGSFFNFFELADDPLDLGVNIAHDVFPEAIDYFLGEKGGQEIDSDDEDEEEDEENEEEIDLEKPRVKKRKY</sequence>
<dbReference type="HOGENOM" id="CLU_079108_0_0_1"/>
<dbReference type="Gene3D" id="3.30.1120.90">
    <property type="entry name" value="Nucleosome assembly protein"/>
    <property type="match status" value="1"/>
</dbReference>
<accession>A0A0C3P9U2</accession>
<dbReference type="InterPro" id="IPR037231">
    <property type="entry name" value="NAP-like_sf"/>
</dbReference>
<evidence type="ECO:0000313" key="4">
    <source>
        <dbReference type="EMBL" id="KIP01493.1"/>
    </source>
</evidence>
<dbReference type="EMBL" id="KN840780">
    <property type="protein sequence ID" value="KIP01493.1"/>
    <property type="molecule type" value="Genomic_DNA"/>
</dbReference>
<evidence type="ECO:0000256" key="3">
    <source>
        <dbReference type="SAM" id="MobiDB-lite"/>
    </source>
</evidence>
<keyword evidence="5" id="KW-1185">Reference proteome</keyword>
<evidence type="ECO:0008006" key="6">
    <source>
        <dbReference type="Google" id="ProtNLM"/>
    </source>
</evidence>
<reference evidence="4 5" key="1">
    <citation type="journal article" date="2014" name="PLoS Genet.">
        <title>Analysis of the Phlebiopsis gigantea genome, transcriptome and secretome provides insight into its pioneer colonization strategies of wood.</title>
        <authorList>
            <person name="Hori C."/>
            <person name="Ishida T."/>
            <person name="Igarashi K."/>
            <person name="Samejima M."/>
            <person name="Suzuki H."/>
            <person name="Master E."/>
            <person name="Ferreira P."/>
            <person name="Ruiz-Duenas F.J."/>
            <person name="Held B."/>
            <person name="Canessa P."/>
            <person name="Larrondo L.F."/>
            <person name="Schmoll M."/>
            <person name="Druzhinina I.S."/>
            <person name="Kubicek C.P."/>
            <person name="Gaskell J.A."/>
            <person name="Kersten P."/>
            <person name="St John F."/>
            <person name="Glasner J."/>
            <person name="Sabat G."/>
            <person name="Splinter BonDurant S."/>
            <person name="Syed K."/>
            <person name="Yadav J."/>
            <person name="Mgbeahuruike A.C."/>
            <person name="Kovalchuk A."/>
            <person name="Asiegbu F.O."/>
            <person name="Lackner G."/>
            <person name="Hoffmeister D."/>
            <person name="Rencoret J."/>
            <person name="Gutierrez A."/>
            <person name="Sun H."/>
            <person name="Lindquist E."/>
            <person name="Barry K."/>
            <person name="Riley R."/>
            <person name="Grigoriev I.V."/>
            <person name="Henrissat B."/>
            <person name="Kues U."/>
            <person name="Berka R.M."/>
            <person name="Martinez A.T."/>
            <person name="Covert S.F."/>
            <person name="Blanchette R.A."/>
            <person name="Cullen D."/>
        </authorList>
    </citation>
    <scope>NUCLEOTIDE SEQUENCE [LARGE SCALE GENOMIC DNA]</scope>
    <source>
        <strain evidence="4 5">11061_1 CR5-6</strain>
    </source>
</reference>
<dbReference type="PANTHER" id="PTHR11875">
    <property type="entry name" value="TESTIS-SPECIFIC Y-ENCODED PROTEIN"/>
    <property type="match status" value="1"/>
</dbReference>
<feature type="region of interest" description="Disordered" evidence="3">
    <location>
        <begin position="1"/>
        <end position="26"/>
    </location>
</feature>
<gene>
    <name evidence="4" type="ORF">PHLGIDRAFT_26985</name>
</gene>
<dbReference type="STRING" id="745531.A0A0C3P9U2"/>
<organism evidence="4 5">
    <name type="scientific">Phlebiopsis gigantea (strain 11061_1 CR5-6)</name>
    <name type="common">White-rot fungus</name>
    <name type="synonym">Peniophora gigantea</name>
    <dbReference type="NCBI Taxonomy" id="745531"/>
    <lineage>
        <taxon>Eukaryota</taxon>
        <taxon>Fungi</taxon>
        <taxon>Dikarya</taxon>
        <taxon>Basidiomycota</taxon>
        <taxon>Agaricomycotina</taxon>
        <taxon>Agaricomycetes</taxon>
        <taxon>Polyporales</taxon>
        <taxon>Phanerochaetaceae</taxon>
        <taxon>Phlebiopsis</taxon>
    </lineage>
</organism>
<dbReference type="AlphaFoldDB" id="A0A0C3P9U2"/>
<evidence type="ECO:0000256" key="2">
    <source>
        <dbReference type="RuleBase" id="RU003876"/>
    </source>
</evidence>
<evidence type="ECO:0000256" key="1">
    <source>
        <dbReference type="ARBA" id="ARBA00009947"/>
    </source>
</evidence>
<name>A0A0C3P9U2_PHLG1</name>
<dbReference type="GO" id="GO:0005634">
    <property type="term" value="C:nucleus"/>
    <property type="evidence" value="ECO:0007669"/>
    <property type="project" value="InterPro"/>
</dbReference>
<protein>
    <recommendedName>
        <fullName evidence="6">Nucleosome assembly protein</fullName>
    </recommendedName>
</protein>
<feature type="compositionally biased region" description="Acidic residues" evidence="3">
    <location>
        <begin position="239"/>
        <end position="257"/>
    </location>
</feature>
<proteinExistence type="inferred from homology"/>
<dbReference type="GO" id="GO:0006334">
    <property type="term" value="P:nucleosome assembly"/>
    <property type="evidence" value="ECO:0007669"/>
    <property type="project" value="InterPro"/>
</dbReference>
<comment type="similarity">
    <text evidence="1 2">Belongs to the nucleosome assembly protein (NAP) family.</text>
</comment>
<dbReference type="Pfam" id="PF00956">
    <property type="entry name" value="NAP"/>
    <property type="match status" value="1"/>
</dbReference>
<dbReference type="Proteomes" id="UP000053257">
    <property type="component" value="Unassembled WGS sequence"/>
</dbReference>
<dbReference type="OrthoDB" id="19419at2759"/>
<evidence type="ECO:0000313" key="5">
    <source>
        <dbReference type="Proteomes" id="UP000053257"/>
    </source>
</evidence>
<feature type="region of interest" description="Disordered" evidence="3">
    <location>
        <begin position="233"/>
        <end position="268"/>
    </location>
</feature>